<keyword evidence="1" id="KW-1133">Transmembrane helix</keyword>
<feature type="transmembrane region" description="Helical" evidence="1">
    <location>
        <begin position="213"/>
        <end position="241"/>
    </location>
</feature>
<dbReference type="OrthoDB" id="3862418at2"/>
<gene>
    <name evidence="2" type="ORF">EFY79_04165</name>
</gene>
<evidence type="ECO:0000313" key="3">
    <source>
        <dbReference type="Proteomes" id="UP000267223"/>
    </source>
</evidence>
<dbReference type="AlphaFoldDB" id="A0A3M9NMG8"/>
<feature type="transmembrane region" description="Helical" evidence="1">
    <location>
        <begin position="352"/>
        <end position="374"/>
    </location>
</feature>
<protein>
    <recommendedName>
        <fullName evidence="4">Glycosyltransferase RgtA/B/C/D-like domain-containing protein</fullName>
    </recommendedName>
</protein>
<evidence type="ECO:0008006" key="4">
    <source>
        <dbReference type="Google" id="ProtNLM"/>
    </source>
</evidence>
<keyword evidence="1" id="KW-0812">Transmembrane</keyword>
<sequence>MNFADFILLPVYIFILYLFFRSKRKKYADPLLQKYHRQGFWIKIIASILFILYYSYLTLGDTTVLFHCEGNNLYHLILKDPSNFKYIFKPGKEFDLSLVNNPFNKGYFRDESNYMIIRLDTIFSFFCFGSFAVISLFFAALAFSGLWKLYLFFYEQLPRLHKQFAISILYFPTLAFWSAGLLKDSLCIAALGWLTYGLYNLLYKKKSVFKNVLIIFISAYFLTIIKVYILLAYVPFFILFIILKNLQHIKFKLFRYLVAPLLIGLSMYAFTQTLTAYNDDLGAYAVEDLTSSISNLNRVIESRTGREDAASNFSLGSEFDGSFRGLIKIAPVAVSTTFFRPFIWEAHKISQLMAALESLLLMFFTLYILLKAGLLRFIKWIFKDPLLMYCFLFSVIFGLFVGASTLNFGTLVRYKIPCLPFFSISLFLIFEKVKERAAIKQSTKEKQSHAGLLQPSVA</sequence>
<evidence type="ECO:0000256" key="1">
    <source>
        <dbReference type="SAM" id="Phobius"/>
    </source>
</evidence>
<feature type="transmembrane region" description="Helical" evidence="1">
    <location>
        <begin position="6"/>
        <end position="20"/>
    </location>
</feature>
<feature type="transmembrane region" description="Helical" evidence="1">
    <location>
        <begin position="40"/>
        <end position="57"/>
    </location>
</feature>
<comment type="caution">
    <text evidence="2">The sequence shown here is derived from an EMBL/GenBank/DDBJ whole genome shotgun (WGS) entry which is preliminary data.</text>
</comment>
<keyword evidence="1" id="KW-0472">Membrane</keyword>
<feature type="transmembrane region" description="Helical" evidence="1">
    <location>
        <begin position="122"/>
        <end position="147"/>
    </location>
</feature>
<feature type="transmembrane region" description="Helical" evidence="1">
    <location>
        <begin position="168"/>
        <end position="193"/>
    </location>
</feature>
<dbReference type="Proteomes" id="UP000267223">
    <property type="component" value="Unassembled WGS sequence"/>
</dbReference>
<feature type="transmembrane region" description="Helical" evidence="1">
    <location>
        <begin position="253"/>
        <end position="271"/>
    </location>
</feature>
<dbReference type="EMBL" id="RJJR01000002">
    <property type="protein sequence ID" value="RNI38864.1"/>
    <property type="molecule type" value="Genomic_DNA"/>
</dbReference>
<accession>A0A3M9NMG8</accession>
<feature type="transmembrane region" description="Helical" evidence="1">
    <location>
        <begin position="386"/>
        <end position="406"/>
    </location>
</feature>
<feature type="transmembrane region" description="Helical" evidence="1">
    <location>
        <begin position="412"/>
        <end position="430"/>
    </location>
</feature>
<keyword evidence="3" id="KW-1185">Reference proteome</keyword>
<dbReference type="RefSeq" id="WP_123119427.1">
    <property type="nucleotide sequence ID" value="NZ_RJJR01000002.1"/>
</dbReference>
<proteinExistence type="predicted"/>
<name>A0A3M9NMG8_9BACT</name>
<reference evidence="2 3" key="1">
    <citation type="submission" date="2018-11" db="EMBL/GenBank/DDBJ databases">
        <title>Draft genome sequence of Ferruginibacter sp. BO-59.</title>
        <authorList>
            <person name="Im W.T."/>
        </authorList>
    </citation>
    <scope>NUCLEOTIDE SEQUENCE [LARGE SCALE GENOMIC DNA]</scope>
    <source>
        <strain evidence="2 3">BO-59</strain>
    </source>
</reference>
<evidence type="ECO:0000313" key="2">
    <source>
        <dbReference type="EMBL" id="RNI38864.1"/>
    </source>
</evidence>
<organism evidence="2 3">
    <name type="scientific">Hanamia caeni</name>
    <dbReference type="NCBI Taxonomy" id="2294116"/>
    <lineage>
        <taxon>Bacteria</taxon>
        <taxon>Pseudomonadati</taxon>
        <taxon>Bacteroidota</taxon>
        <taxon>Chitinophagia</taxon>
        <taxon>Chitinophagales</taxon>
        <taxon>Chitinophagaceae</taxon>
        <taxon>Hanamia</taxon>
    </lineage>
</organism>